<comment type="caution">
    <text evidence="1">The sequence shown here is derived from an EMBL/GenBank/DDBJ whole genome shotgun (WGS) entry which is preliminary data.</text>
</comment>
<dbReference type="EMBL" id="PQXN01000113">
    <property type="protein sequence ID" value="TGO54059.1"/>
    <property type="molecule type" value="Genomic_DNA"/>
</dbReference>
<name>A0A4Z1HXT5_9HELO</name>
<sequence>MNSELCRKGRRFGVWRAVADISEAMRQELGPDICAYTEDELAASLKVRRPIKYYARLDEGGGPGYIGSSPDPSTKIKLLWDAHFVIVHIESTHQILPGGLQEEDPQRQVLSAK</sequence>
<accession>A0A4Z1HXT5</accession>
<evidence type="ECO:0000313" key="1">
    <source>
        <dbReference type="EMBL" id="TGO54059.1"/>
    </source>
</evidence>
<evidence type="ECO:0000313" key="2">
    <source>
        <dbReference type="Proteomes" id="UP000297527"/>
    </source>
</evidence>
<dbReference type="AlphaFoldDB" id="A0A4Z1HXT5"/>
<protein>
    <submittedName>
        <fullName evidence="1">Uncharacterized protein</fullName>
    </submittedName>
</protein>
<proteinExistence type="predicted"/>
<reference evidence="1 2" key="1">
    <citation type="submission" date="2017-12" db="EMBL/GenBank/DDBJ databases">
        <title>Comparative genomics of Botrytis spp.</title>
        <authorList>
            <person name="Valero-Jimenez C.A."/>
            <person name="Tapia P."/>
            <person name="Veloso J."/>
            <person name="Silva-Moreno E."/>
            <person name="Staats M."/>
            <person name="Valdes J.H."/>
            <person name="Van Kan J.A.L."/>
        </authorList>
    </citation>
    <scope>NUCLEOTIDE SEQUENCE [LARGE SCALE GENOMIC DNA]</scope>
    <source>
        <strain evidence="1 2">MUCL11595</strain>
    </source>
</reference>
<keyword evidence="2" id="KW-1185">Reference proteome</keyword>
<organism evidence="1 2">
    <name type="scientific">Botryotinia convoluta</name>
    <dbReference type="NCBI Taxonomy" id="54673"/>
    <lineage>
        <taxon>Eukaryota</taxon>
        <taxon>Fungi</taxon>
        <taxon>Dikarya</taxon>
        <taxon>Ascomycota</taxon>
        <taxon>Pezizomycotina</taxon>
        <taxon>Leotiomycetes</taxon>
        <taxon>Helotiales</taxon>
        <taxon>Sclerotiniaceae</taxon>
        <taxon>Botryotinia</taxon>
    </lineage>
</organism>
<dbReference type="Proteomes" id="UP000297527">
    <property type="component" value="Unassembled WGS sequence"/>
</dbReference>
<dbReference type="OrthoDB" id="3903561at2759"/>
<gene>
    <name evidence="1" type="ORF">BCON_0113g00190</name>
</gene>